<evidence type="ECO:0000256" key="1">
    <source>
        <dbReference type="SAM" id="Phobius"/>
    </source>
</evidence>
<proteinExistence type="predicted"/>
<reference evidence="2" key="1">
    <citation type="submission" date="2011-07" db="EMBL/GenBank/DDBJ databases">
        <authorList>
            <person name="Stanhope M.J."/>
            <person name="Durkin A.S."/>
            <person name="Hostetler J."/>
            <person name="Kim M."/>
            <person name="Radune D."/>
            <person name="Singh I."/>
            <person name="Town C.D."/>
        </authorList>
    </citation>
    <scope>NUCLEOTIDE SEQUENCE [LARGE SCALE GENOMIC DNA]</scope>
    <source>
        <strain evidence="2">HS-6</strain>
    </source>
</reference>
<gene>
    <name evidence="2" type="ORF">STRCR_0851</name>
</gene>
<dbReference type="Proteomes" id="UP000004322">
    <property type="component" value="Unassembled WGS sequence"/>
</dbReference>
<accession>G5JS73</accession>
<dbReference type="EMBL" id="AEUV02000002">
    <property type="protein sequence ID" value="EHI74175.1"/>
    <property type="molecule type" value="Genomic_DNA"/>
</dbReference>
<organism evidence="2 3">
    <name type="scientific">Streptococcus criceti HS-6</name>
    <dbReference type="NCBI Taxonomy" id="873449"/>
    <lineage>
        <taxon>Bacteria</taxon>
        <taxon>Bacillati</taxon>
        <taxon>Bacillota</taxon>
        <taxon>Bacilli</taxon>
        <taxon>Lactobacillales</taxon>
        <taxon>Streptococcaceae</taxon>
        <taxon>Streptococcus</taxon>
    </lineage>
</organism>
<keyword evidence="1" id="KW-0812">Transmembrane</keyword>
<evidence type="ECO:0000313" key="3">
    <source>
        <dbReference type="Proteomes" id="UP000004322"/>
    </source>
</evidence>
<dbReference type="AlphaFoldDB" id="G5JS73"/>
<keyword evidence="1" id="KW-0472">Membrane</keyword>
<feature type="transmembrane region" description="Helical" evidence="1">
    <location>
        <begin position="26"/>
        <end position="44"/>
    </location>
</feature>
<protein>
    <submittedName>
        <fullName evidence="2">Uncharacterized protein</fullName>
    </submittedName>
</protein>
<name>G5JS73_STRCG</name>
<comment type="caution">
    <text evidence="2">The sequence shown here is derived from an EMBL/GenBank/DDBJ whole genome shotgun (WGS) entry which is preliminary data.</text>
</comment>
<keyword evidence="1" id="KW-1133">Transmembrane helix</keyword>
<sequence length="50" mass="5560">MRRQKLASLLILVVLGITTLFRHLGLLAQVINLLGLSLLLYAILTDKDKS</sequence>
<keyword evidence="3" id="KW-1185">Reference proteome</keyword>
<evidence type="ECO:0000313" key="2">
    <source>
        <dbReference type="EMBL" id="EHI74175.1"/>
    </source>
</evidence>